<feature type="compositionally biased region" description="Basic and acidic residues" evidence="1">
    <location>
        <begin position="31"/>
        <end position="49"/>
    </location>
</feature>
<dbReference type="Proteomes" id="UP000199306">
    <property type="component" value="Unassembled WGS sequence"/>
</dbReference>
<evidence type="ECO:0008006" key="5">
    <source>
        <dbReference type="Google" id="ProtNLM"/>
    </source>
</evidence>
<evidence type="ECO:0000256" key="1">
    <source>
        <dbReference type="SAM" id="MobiDB-lite"/>
    </source>
</evidence>
<evidence type="ECO:0000313" key="3">
    <source>
        <dbReference type="EMBL" id="SFP23451.1"/>
    </source>
</evidence>
<feature type="signal peptide" evidence="2">
    <location>
        <begin position="1"/>
        <end position="22"/>
    </location>
</feature>
<feature type="region of interest" description="Disordered" evidence="1">
    <location>
        <begin position="20"/>
        <end position="51"/>
    </location>
</feature>
<accession>A0A1I5NQE2</accession>
<sequence length="147" mass="16488">MKKLILIALLFTAFQVSTNAQAPATAPAKAAKTESKKDKGPKKSADERAVQYSQELKQKLKLNDDQYSKVLAVNTECIKRKDALKEADDKKAKKDGKKDIKAYRLGEYQKIFTADQLAAYKAMKDDEKDNNDNKHHGKDGKKDDAKN</sequence>
<keyword evidence="2" id="KW-0732">Signal</keyword>
<dbReference type="AlphaFoldDB" id="A0A1I5NQE2"/>
<feature type="region of interest" description="Disordered" evidence="1">
    <location>
        <begin position="124"/>
        <end position="147"/>
    </location>
</feature>
<protein>
    <recommendedName>
        <fullName evidence="5">LTXXQ motif family protein</fullName>
    </recommendedName>
</protein>
<dbReference type="EMBL" id="FOXH01000002">
    <property type="protein sequence ID" value="SFP23451.1"/>
    <property type="molecule type" value="Genomic_DNA"/>
</dbReference>
<keyword evidence="4" id="KW-1185">Reference proteome</keyword>
<gene>
    <name evidence="3" type="ORF">SAMN04515674_10243</name>
</gene>
<name>A0A1I5NQE2_9BACT</name>
<reference evidence="3 4" key="1">
    <citation type="submission" date="2016-10" db="EMBL/GenBank/DDBJ databases">
        <authorList>
            <person name="de Groot N.N."/>
        </authorList>
    </citation>
    <scope>NUCLEOTIDE SEQUENCE [LARGE SCALE GENOMIC DNA]</scope>
    <source>
        <strain evidence="4">E92,LMG 26720,CCM 7988</strain>
    </source>
</reference>
<evidence type="ECO:0000313" key="4">
    <source>
        <dbReference type="Proteomes" id="UP000199306"/>
    </source>
</evidence>
<evidence type="ECO:0000256" key="2">
    <source>
        <dbReference type="SAM" id="SignalP"/>
    </source>
</evidence>
<proteinExistence type="predicted"/>
<dbReference type="OrthoDB" id="680361at2"/>
<feature type="chain" id="PRO_5011693810" description="LTXXQ motif family protein" evidence="2">
    <location>
        <begin position="23"/>
        <end position="147"/>
    </location>
</feature>
<dbReference type="STRING" id="1079859.SAMN04515674_10243"/>
<organism evidence="3 4">
    <name type="scientific">Pseudarcicella hirudinis</name>
    <dbReference type="NCBI Taxonomy" id="1079859"/>
    <lineage>
        <taxon>Bacteria</taxon>
        <taxon>Pseudomonadati</taxon>
        <taxon>Bacteroidota</taxon>
        <taxon>Cytophagia</taxon>
        <taxon>Cytophagales</taxon>
        <taxon>Flectobacillaceae</taxon>
        <taxon>Pseudarcicella</taxon>
    </lineage>
</organism>
<dbReference type="RefSeq" id="WP_092012169.1">
    <property type="nucleotide sequence ID" value="NZ_FOXH01000002.1"/>
</dbReference>